<keyword evidence="3" id="KW-1185">Reference proteome</keyword>
<dbReference type="AlphaFoldDB" id="A0A512NMC2"/>
<comment type="caution">
    <text evidence="2">The sequence shown here is derived from an EMBL/GenBank/DDBJ whole genome shotgun (WGS) entry which is preliminary data.</text>
</comment>
<evidence type="ECO:0000256" key="1">
    <source>
        <dbReference type="SAM" id="Phobius"/>
    </source>
</evidence>
<evidence type="ECO:0008006" key="4">
    <source>
        <dbReference type="Google" id="ProtNLM"/>
    </source>
</evidence>
<protein>
    <recommendedName>
        <fullName evidence="4">Transmembrane protein</fullName>
    </recommendedName>
</protein>
<name>A0A512NMC2_9HYPH</name>
<keyword evidence="1" id="KW-0472">Membrane</keyword>
<gene>
    <name evidence="2" type="ORF">RSO01_72380</name>
</gene>
<keyword evidence="1" id="KW-0812">Transmembrane</keyword>
<sequence>MASVAVATTPGTSPLLTASFRTLSAAAFMAFLLIVVVDIIYLFSSPRHTGEGREGESLIGGLSEDEIMI</sequence>
<proteinExistence type="predicted"/>
<evidence type="ECO:0000313" key="2">
    <source>
        <dbReference type="EMBL" id="GEP60072.1"/>
    </source>
</evidence>
<evidence type="ECO:0000313" key="3">
    <source>
        <dbReference type="Proteomes" id="UP000321058"/>
    </source>
</evidence>
<dbReference type="Proteomes" id="UP000321058">
    <property type="component" value="Unassembled WGS sequence"/>
</dbReference>
<keyword evidence="1" id="KW-1133">Transmembrane helix</keyword>
<accession>A0A512NMC2</accession>
<reference evidence="2 3" key="1">
    <citation type="submission" date="2019-07" db="EMBL/GenBank/DDBJ databases">
        <title>Whole genome shotgun sequence of Reyranella soli NBRC 108950.</title>
        <authorList>
            <person name="Hosoyama A."/>
            <person name="Uohara A."/>
            <person name="Ohji S."/>
            <person name="Ichikawa N."/>
        </authorList>
    </citation>
    <scope>NUCLEOTIDE SEQUENCE [LARGE SCALE GENOMIC DNA]</scope>
    <source>
        <strain evidence="2 3">NBRC 108950</strain>
    </source>
</reference>
<feature type="transmembrane region" description="Helical" evidence="1">
    <location>
        <begin position="23"/>
        <end position="43"/>
    </location>
</feature>
<organism evidence="2 3">
    <name type="scientific">Reyranella soli</name>
    <dbReference type="NCBI Taxonomy" id="1230389"/>
    <lineage>
        <taxon>Bacteria</taxon>
        <taxon>Pseudomonadati</taxon>
        <taxon>Pseudomonadota</taxon>
        <taxon>Alphaproteobacteria</taxon>
        <taxon>Hyphomicrobiales</taxon>
        <taxon>Reyranellaceae</taxon>
        <taxon>Reyranella</taxon>
    </lineage>
</organism>
<dbReference type="EMBL" id="BKAJ01000149">
    <property type="protein sequence ID" value="GEP60072.1"/>
    <property type="molecule type" value="Genomic_DNA"/>
</dbReference>